<proteinExistence type="predicted"/>
<feature type="transmembrane region" description="Helical" evidence="2">
    <location>
        <begin position="99"/>
        <end position="117"/>
    </location>
</feature>
<evidence type="ECO:0000259" key="3">
    <source>
        <dbReference type="Pfam" id="PF00690"/>
    </source>
</evidence>
<keyword evidence="1" id="KW-0460">Magnesium</keyword>
<dbReference type="SUPFAM" id="SSF81665">
    <property type="entry name" value="Calcium ATPase, transmembrane domain M"/>
    <property type="match status" value="1"/>
</dbReference>
<dbReference type="GO" id="GO:0005388">
    <property type="term" value="F:P-type calcium transporter activity"/>
    <property type="evidence" value="ECO:0007669"/>
    <property type="project" value="TreeGrafter"/>
</dbReference>
<dbReference type="PANTHER" id="PTHR24093">
    <property type="entry name" value="CATION TRANSPORTING ATPASE"/>
    <property type="match status" value="1"/>
</dbReference>
<dbReference type="GO" id="GO:0005886">
    <property type="term" value="C:plasma membrane"/>
    <property type="evidence" value="ECO:0007669"/>
    <property type="project" value="TreeGrafter"/>
</dbReference>
<evidence type="ECO:0000313" key="4">
    <source>
        <dbReference type="EMBL" id="SPC85143.1"/>
    </source>
</evidence>
<dbReference type="Pfam" id="PF00690">
    <property type="entry name" value="Cation_ATPase_N"/>
    <property type="match status" value="1"/>
</dbReference>
<evidence type="ECO:0000256" key="2">
    <source>
        <dbReference type="SAM" id="Phobius"/>
    </source>
</evidence>
<dbReference type="AlphaFoldDB" id="A0A2N9FD46"/>
<dbReference type="EMBL" id="OIVN01000761">
    <property type="protein sequence ID" value="SPC85143.1"/>
    <property type="molecule type" value="Genomic_DNA"/>
</dbReference>
<sequence length="265" mass="29293">MVRKKNFEALIRFGGVQGLVVDLGTDIKNGITGSTKADLTHRKNVFGADKYQKPPAKGFISYVFEACKDTTIIVLLACAILSLALGVKQHRWKDGWYDSGRILVAAILVVISTVSNFKQSKRFEKLSSKSSDIRVEVVRDSRWVVLGWAFLEGTKVMDGFGFMLVTSVGMNIVWGEMMSLIVCDMDEQTLLQARLNKITSFIGKVGLAVVAVVLDVLLIRYFTGNTKDEKGNKEFKGNKIEFDYMINSIVGIVVVAITIVVGEIP</sequence>
<feature type="transmembrane region" description="Helical" evidence="2">
    <location>
        <begin position="70"/>
        <end position="87"/>
    </location>
</feature>
<feature type="transmembrane region" description="Helical" evidence="2">
    <location>
        <begin position="244"/>
        <end position="262"/>
    </location>
</feature>
<dbReference type="PANTHER" id="PTHR24093:SF509">
    <property type="entry name" value="CALCIUM-TRANSPORTING ATPASE"/>
    <property type="match status" value="1"/>
</dbReference>
<name>A0A2N9FD46_FAGSY</name>
<keyword evidence="2" id="KW-1133">Transmembrane helix</keyword>
<keyword evidence="2" id="KW-0812">Transmembrane</keyword>
<keyword evidence="2" id="KW-0472">Membrane</keyword>
<reference evidence="4" key="1">
    <citation type="submission" date="2018-02" db="EMBL/GenBank/DDBJ databases">
        <authorList>
            <person name="Cohen D.B."/>
            <person name="Kent A.D."/>
        </authorList>
    </citation>
    <scope>NUCLEOTIDE SEQUENCE</scope>
</reference>
<protein>
    <recommendedName>
        <fullName evidence="3">Cation-transporting P-type ATPase N-terminal domain-containing protein</fullName>
    </recommendedName>
</protein>
<organism evidence="4">
    <name type="scientific">Fagus sylvatica</name>
    <name type="common">Beechnut</name>
    <dbReference type="NCBI Taxonomy" id="28930"/>
    <lineage>
        <taxon>Eukaryota</taxon>
        <taxon>Viridiplantae</taxon>
        <taxon>Streptophyta</taxon>
        <taxon>Embryophyta</taxon>
        <taxon>Tracheophyta</taxon>
        <taxon>Spermatophyta</taxon>
        <taxon>Magnoliopsida</taxon>
        <taxon>eudicotyledons</taxon>
        <taxon>Gunneridae</taxon>
        <taxon>Pentapetalae</taxon>
        <taxon>rosids</taxon>
        <taxon>fabids</taxon>
        <taxon>Fagales</taxon>
        <taxon>Fagaceae</taxon>
        <taxon>Fagus</taxon>
    </lineage>
</organism>
<dbReference type="Gene3D" id="1.20.1110.10">
    <property type="entry name" value="Calcium-transporting ATPase, transmembrane domain"/>
    <property type="match status" value="1"/>
</dbReference>
<accession>A0A2N9FD46</accession>
<dbReference type="InterPro" id="IPR023298">
    <property type="entry name" value="ATPase_P-typ_TM_dom_sf"/>
</dbReference>
<dbReference type="InterPro" id="IPR004014">
    <property type="entry name" value="ATPase_P-typ_cation-transptr_N"/>
</dbReference>
<feature type="domain" description="Cation-transporting P-type ATPase N-terminal" evidence="3">
    <location>
        <begin position="14"/>
        <end position="82"/>
    </location>
</feature>
<feature type="transmembrane region" description="Helical" evidence="2">
    <location>
        <begin position="160"/>
        <end position="181"/>
    </location>
</feature>
<feature type="transmembrane region" description="Helical" evidence="2">
    <location>
        <begin position="201"/>
        <end position="223"/>
    </location>
</feature>
<evidence type="ECO:0000256" key="1">
    <source>
        <dbReference type="ARBA" id="ARBA00022842"/>
    </source>
</evidence>
<gene>
    <name evidence="4" type="ORF">FSB_LOCUS13025</name>
</gene>